<feature type="compositionally biased region" description="Basic and acidic residues" evidence="1">
    <location>
        <begin position="7"/>
        <end position="19"/>
    </location>
</feature>
<reference evidence="2" key="1">
    <citation type="submission" date="2019-07" db="EMBL/GenBank/DDBJ databases">
        <authorList>
            <person name="Dittberner H."/>
        </authorList>
    </citation>
    <scope>NUCLEOTIDE SEQUENCE [LARGE SCALE GENOMIC DNA]</scope>
</reference>
<sequence>MGHMKTKPTEEFKDKDHIKGQRLSPSSDNDKAKIAEQGGRASTSTTSQVKLANNLPFCHRYLKEQWMLDIWRKI</sequence>
<dbReference type="EMBL" id="CABITT030000004">
    <property type="protein sequence ID" value="VVB03418.1"/>
    <property type="molecule type" value="Genomic_DNA"/>
</dbReference>
<evidence type="ECO:0000313" key="2">
    <source>
        <dbReference type="EMBL" id="VVB03418.1"/>
    </source>
</evidence>
<comment type="caution">
    <text evidence="2">The sequence shown here is derived from an EMBL/GenBank/DDBJ whole genome shotgun (WGS) entry which is preliminary data.</text>
</comment>
<dbReference type="AlphaFoldDB" id="A0A565BPV0"/>
<gene>
    <name evidence="2" type="ORF">ANE_LOCUS13862</name>
</gene>
<name>A0A565BPV0_9BRAS</name>
<keyword evidence="3" id="KW-1185">Reference proteome</keyword>
<evidence type="ECO:0000313" key="3">
    <source>
        <dbReference type="Proteomes" id="UP000489600"/>
    </source>
</evidence>
<evidence type="ECO:0000256" key="1">
    <source>
        <dbReference type="SAM" id="MobiDB-lite"/>
    </source>
</evidence>
<proteinExistence type="predicted"/>
<feature type="region of interest" description="Disordered" evidence="1">
    <location>
        <begin position="1"/>
        <end position="47"/>
    </location>
</feature>
<dbReference type="Proteomes" id="UP000489600">
    <property type="component" value="Unassembled WGS sequence"/>
</dbReference>
<organism evidence="2 3">
    <name type="scientific">Arabis nemorensis</name>
    <dbReference type="NCBI Taxonomy" id="586526"/>
    <lineage>
        <taxon>Eukaryota</taxon>
        <taxon>Viridiplantae</taxon>
        <taxon>Streptophyta</taxon>
        <taxon>Embryophyta</taxon>
        <taxon>Tracheophyta</taxon>
        <taxon>Spermatophyta</taxon>
        <taxon>Magnoliopsida</taxon>
        <taxon>eudicotyledons</taxon>
        <taxon>Gunneridae</taxon>
        <taxon>Pentapetalae</taxon>
        <taxon>rosids</taxon>
        <taxon>malvids</taxon>
        <taxon>Brassicales</taxon>
        <taxon>Brassicaceae</taxon>
        <taxon>Arabideae</taxon>
        <taxon>Arabis</taxon>
    </lineage>
</organism>
<protein>
    <submittedName>
        <fullName evidence="2">Uncharacterized protein</fullName>
    </submittedName>
</protein>
<accession>A0A565BPV0</accession>